<evidence type="ECO:0000256" key="1">
    <source>
        <dbReference type="SAM" id="MobiDB-lite"/>
    </source>
</evidence>
<proteinExistence type="predicted"/>
<feature type="compositionally biased region" description="Low complexity" evidence="1">
    <location>
        <begin position="22"/>
        <end position="36"/>
    </location>
</feature>
<name>A0A196S8R6_BLAHN</name>
<evidence type="ECO:0000313" key="3">
    <source>
        <dbReference type="Proteomes" id="UP000078348"/>
    </source>
</evidence>
<feature type="region of interest" description="Disordered" evidence="1">
    <location>
        <begin position="1"/>
        <end position="81"/>
    </location>
</feature>
<keyword evidence="3" id="KW-1185">Reference proteome</keyword>
<gene>
    <name evidence="2" type="ORF">AV274_5837</name>
</gene>
<evidence type="ECO:0000313" key="2">
    <source>
        <dbReference type="EMBL" id="OAO12482.1"/>
    </source>
</evidence>
<comment type="caution">
    <text evidence="2">The sequence shown here is derived from an EMBL/GenBank/DDBJ whole genome shotgun (WGS) entry which is preliminary data.</text>
</comment>
<dbReference type="EMBL" id="LXWW01000543">
    <property type="protein sequence ID" value="OAO12482.1"/>
    <property type="molecule type" value="Genomic_DNA"/>
</dbReference>
<accession>A0A196S8R6</accession>
<reference evidence="2 3" key="1">
    <citation type="submission" date="2016-05" db="EMBL/GenBank/DDBJ databases">
        <title>Nuclear genome of Blastocystis sp. subtype 1 NandII.</title>
        <authorList>
            <person name="Gentekaki E."/>
            <person name="Curtis B."/>
            <person name="Stairs C."/>
            <person name="Eme L."/>
            <person name="Herman E."/>
            <person name="Klimes V."/>
            <person name="Arias M.C."/>
            <person name="Elias M."/>
            <person name="Hilliou F."/>
            <person name="Klute M."/>
            <person name="Malik S.-B."/>
            <person name="Pightling A."/>
            <person name="Rachubinski R."/>
            <person name="Salas D."/>
            <person name="Schlacht A."/>
            <person name="Suga H."/>
            <person name="Archibald J."/>
            <person name="Ball S.G."/>
            <person name="Clark G."/>
            <person name="Dacks J."/>
            <person name="Van Der Giezen M."/>
            <person name="Tsaousis A."/>
            <person name="Roger A."/>
        </authorList>
    </citation>
    <scope>NUCLEOTIDE SEQUENCE [LARGE SCALE GENOMIC DNA]</scope>
    <source>
        <strain evidence="3">ATCC 50177 / NandII</strain>
    </source>
</reference>
<feature type="compositionally biased region" description="Basic and acidic residues" evidence="1">
    <location>
        <begin position="1"/>
        <end position="19"/>
    </location>
</feature>
<feature type="compositionally biased region" description="Basic and acidic residues" evidence="1">
    <location>
        <begin position="67"/>
        <end position="80"/>
    </location>
</feature>
<dbReference type="Proteomes" id="UP000078348">
    <property type="component" value="Unassembled WGS sequence"/>
</dbReference>
<sequence>MEEKKNDEKAAISREKENGQDTPISTPSDGTPSSTTNEADSNGIKERSPELSDDEYITDSSVDSILEEQKEREVKEKEQEEATLAVLPKAEEKKKTFTLNGMKVTIRKRPAHKVKRADR</sequence>
<dbReference type="AlphaFoldDB" id="A0A196S8R6"/>
<protein>
    <submittedName>
        <fullName evidence="2">Uncharacterized protein</fullName>
    </submittedName>
</protein>
<organism evidence="2 3">
    <name type="scientific">Blastocystis sp. subtype 1 (strain ATCC 50177 / NandII)</name>
    <dbReference type="NCBI Taxonomy" id="478820"/>
    <lineage>
        <taxon>Eukaryota</taxon>
        <taxon>Sar</taxon>
        <taxon>Stramenopiles</taxon>
        <taxon>Bigyra</taxon>
        <taxon>Opalozoa</taxon>
        <taxon>Opalinata</taxon>
        <taxon>Blastocystidae</taxon>
        <taxon>Blastocystis</taxon>
    </lineage>
</organism>